<dbReference type="VEuPathDB" id="FungiDB:GGTG_07204"/>
<evidence type="ECO:0000256" key="1">
    <source>
        <dbReference type="SAM" id="SignalP"/>
    </source>
</evidence>
<dbReference type="EMBL" id="GL385397">
    <property type="protein sequence ID" value="EJT77292.1"/>
    <property type="molecule type" value="Genomic_DNA"/>
</dbReference>
<name>J3P108_GAET3</name>
<gene>
    <name evidence="3" type="primary">20347662</name>
    <name evidence="2" type="ORF">GGTG_07204</name>
</gene>
<reference evidence="3" key="5">
    <citation type="submission" date="2018-04" db="UniProtKB">
        <authorList>
            <consortium name="EnsemblFungi"/>
        </authorList>
    </citation>
    <scope>IDENTIFICATION</scope>
    <source>
        <strain evidence="3">R3-111a-1</strain>
    </source>
</reference>
<dbReference type="RefSeq" id="XP_009223292.1">
    <property type="nucleotide sequence ID" value="XM_009225028.1"/>
</dbReference>
<reference evidence="2" key="2">
    <citation type="submission" date="2010-07" db="EMBL/GenBank/DDBJ databases">
        <authorList>
            <consortium name="The Broad Institute Genome Sequencing Platform"/>
            <consortium name="Broad Institute Genome Sequencing Center for Infectious Disease"/>
            <person name="Ma L.-J."/>
            <person name="Dead R."/>
            <person name="Young S."/>
            <person name="Zeng Q."/>
            <person name="Koehrsen M."/>
            <person name="Alvarado L."/>
            <person name="Berlin A."/>
            <person name="Chapman S.B."/>
            <person name="Chen Z."/>
            <person name="Freedman E."/>
            <person name="Gellesch M."/>
            <person name="Goldberg J."/>
            <person name="Griggs A."/>
            <person name="Gujja S."/>
            <person name="Heilman E.R."/>
            <person name="Heiman D."/>
            <person name="Hepburn T."/>
            <person name="Howarth C."/>
            <person name="Jen D."/>
            <person name="Larson L."/>
            <person name="Mehta T."/>
            <person name="Neiman D."/>
            <person name="Pearson M."/>
            <person name="Roberts A."/>
            <person name="Saif S."/>
            <person name="Shea T."/>
            <person name="Shenoy N."/>
            <person name="Sisk P."/>
            <person name="Stolte C."/>
            <person name="Sykes S."/>
            <person name="Walk T."/>
            <person name="White J."/>
            <person name="Yandava C."/>
            <person name="Haas B."/>
            <person name="Nusbaum C."/>
            <person name="Birren B."/>
        </authorList>
    </citation>
    <scope>NUCLEOTIDE SEQUENCE</scope>
    <source>
        <strain evidence="2">R3-111a-1</strain>
    </source>
</reference>
<reference evidence="3" key="4">
    <citation type="journal article" date="2015" name="G3 (Bethesda)">
        <title>Genome sequences of three phytopathogenic species of the Magnaporthaceae family of fungi.</title>
        <authorList>
            <person name="Okagaki L.H."/>
            <person name="Nunes C.C."/>
            <person name="Sailsbery J."/>
            <person name="Clay B."/>
            <person name="Brown D."/>
            <person name="John T."/>
            <person name="Oh Y."/>
            <person name="Young N."/>
            <person name="Fitzgerald M."/>
            <person name="Haas B.J."/>
            <person name="Zeng Q."/>
            <person name="Young S."/>
            <person name="Adiconis X."/>
            <person name="Fan L."/>
            <person name="Levin J.Z."/>
            <person name="Mitchell T.K."/>
            <person name="Okubara P.A."/>
            <person name="Farman M.L."/>
            <person name="Kohn L.M."/>
            <person name="Birren B."/>
            <person name="Ma L.-J."/>
            <person name="Dean R.A."/>
        </authorList>
    </citation>
    <scope>NUCLEOTIDE SEQUENCE</scope>
    <source>
        <strain evidence="3">R3-111a-1</strain>
    </source>
</reference>
<evidence type="ECO:0000313" key="3">
    <source>
        <dbReference type="EnsemblFungi" id="EJT77292"/>
    </source>
</evidence>
<keyword evidence="1" id="KW-0732">Signal</keyword>
<evidence type="ECO:0000313" key="4">
    <source>
        <dbReference type="Proteomes" id="UP000006039"/>
    </source>
</evidence>
<reference evidence="4" key="1">
    <citation type="submission" date="2010-07" db="EMBL/GenBank/DDBJ databases">
        <title>The genome sequence of Gaeumannomyces graminis var. tritici strain R3-111a-1.</title>
        <authorList>
            <consortium name="The Broad Institute Genome Sequencing Platform"/>
            <person name="Ma L.-J."/>
            <person name="Dead R."/>
            <person name="Young S."/>
            <person name="Zeng Q."/>
            <person name="Koehrsen M."/>
            <person name="Alvarado L."/>
            <person name="Berlin A."/>
            <person name="Chapman S.B."/>
            <person name="Chen Z."/>
            <person name="Freedman E."/>
            <person name="Gellesch M."/>
            <person name="Goldberg J."/>
            <person name="Griggs A."/>
            <person name="Gujja S."/>
            <person name="Heilman E.R."/>
            <person name="Heiman D."/>
            <person name="Hepburn T."/>
            <person name="Howarth C."/>
            <person name="Jen D."/>
            <person name="Larson L."/>
            <person name="Mehta T."/>
            <person name="Neiman D."/>
            <person name="Pearson M."/>
            <person name="Roberts A."/>
            <person name="Saif S."/>
            <person name="Shea T."/>
            <person name="Shenoy N."/>
            <person name="Sisk P."/>
            <person name="Stolte C."/>
            <person name="Sykes S."/>
            <person name="Walk T."/>
            <person name="White J."/>
            <person name="Yandava C."/>
            <person name="Haas B."/>
            <person name="Nusbaum C."/>
            <person name="Birren B."/>
        </authorList>
    </citation>
    <scope>NUCLEOTIDE SEQUENCE [LARGE SCALE GENOMIC DNA]</scope>
    <source>
        <strain evidence="4">R3-111a-1</strain>
    </source>
</reference>
<reference evidence="2" key="3">
    <citation type="submission" date="2010-09" db="EMBL/GenBank/DDBJ databases">
        <title>Annotation of Gaeumannomyces graminis var. tritici R3-111a-1.</title>
        <authorList>
            <consortium name="The Broad Institute Genome Sequencing Platform"/>
            <person name="Ma L.-J."/>
            <person name="Dead R."/>
            <person name="Young S.K."/>
            <person name="Zeng Q."/>
            <person name="Gargeya S."/>
            <person name="Fitzgerald M."/>
            <person name="Haas B."/>
            <person name="Abouelleil A."/>
            <person name="Alvarado L."/>
            <person name="Arachchi H.M."/>
            <person name="Berlin A."/>
            <person name="Brown A."/>
            <person name="Chapman S.B."/>
            <person name="Chen Z."/>
            <person name="Dunbar C."/>
            <person name="Freedman E."/>
            <person name="Gearin G."/>
            <person name="Gellesch M."/>
            <person name="Goldberg J."/>
            <person name="Griggs A."/>
            <person name="Gujja S."/>
            <person name="Heiman D."/>
            <person name="Howarth C."/>
            <person name="Larson L."/>
            <person name="Lui A."/>
            <person name="MacDonald P.J.P."/>
            <person name="Mehta T."/>
            <person name="Montmayeur A."/>
            <person name="Murphy C."/>
            <person name="Neiman D."/>
            <person name="Pearson M."/>
            <person name="Priest M."/>
            <person name="Roberts A."/>
            <person name="Saif S."/>
            <person name="Shea T."/>
            <person name="Shenoy N."/>
            <person name="Sisk P."/>
            <person name="Stolte C."/>
            <person name="Sykes S."/>
            <person name="Yandava C."/>
            <person name="Wortman J."/>
            <person name="Nusbaum C."/>
            <person name="Birren B."/>
        </authorList>
    </citation>
    <scope>NUCLEOTIDE SEQUENCE</scope>
    <source>
        <strain evidence="2">R3-111a-1</strain>
    </source>
</reference>
<proteinExistence type="predicted"/>
<organism evidence="2">
    <name type="scientific">Gaeumannomyces tritici (strain R3-111a-1)</name>
    <name type="common">Wheat and barley take-all root rot fungus</name>
    <name type="synonym">Gaeumannomyces graminis var. tritici</name>
    <dbReference type="NCBI Taxonomy" id="644352"/>
    <lineage>
        <taxon>Eukaryota</taxon>
        <taxon>Fungi</taxon>
        <taxon>Dikarya</taxon>
        <taxon>Ascomycota</taxon>
        <taxon>Pezizomycotina</taxon>
        <taxon>Sordariomycetes</taxon>
        <taxon>Sordariomycetidae</taxon>
        <taxon>Magnaporthales</taxon>
        <taxon>Magnaporthaceae</taxon>
        <taxon>Gaeumannomyces</taxon>
    </lineage>
</organism>
<accession>J3P108</accession>
<protein>
    <submittedName>
        <fullName evidence="2">DNase1 protein</fullName>
    </submittedName>
</protein>
<keyword evidence="4" id="KW-1185">Reference proteome</keyword>
<feature type="signal peptide" evidence="1">
    <location>
        <begin position="1"/>
        <end position="19"/>
    </location>
</feature>
<dbReference type="HOGENOM" id="CLU_120092_0_0_1"/>
<dbReference type="OrthoDB" id="3513524at2759"/>
<dbReference type="Proteomes" id="UP000006039">
    <property type="component" value="Unassembled WGS sequence"/>
</dbReference>
<dbReference type="GeneID" id="20347662"/>
<sequence length="192" mass="21039">MQFLSIATLLVAAASAVVAENKIIFKSIDNVNRTVYFTPNAGLETIEAVEVPANSTVNVTIPHAWIGNYYSVSEGKDKKPGMLGEVAFNGWNDLTYFDVSAIVDAADHEGVAEMWPAKACKPTSGCQLFPCGNAYYLWDDVQTKVTHETELVTTLGKTGFDVKKGDKIRGADDGTFEGYSVYKRSYVEGKWF</sequence>
<dbReference type="eggNOG" id="ENOG502RJA7">
    <property type="taxonomic scope" value="Eukaryota"/>
</dbReference>
<dbReference type="STRING" id="644352.J3P108"/>
<dbReference type="EnsemblFungi" id="EJT77292">
    <property type="protein sequence ID" value="EJT77292"/>
    <property type="gene ID" value="GGTG_07204"/>
</dbReference>
<feature type="chain" id="PRO_5015094671" evidence="1">
    <location>
        <begin position="20"/>
        <end position="192"/>
    </location>
</feature>
<dbReference type="AlphaFoldDB" id="J3P108"/>
<evidence type="ECO:0000313" key="2">
    <source>
        <dbReference type="EMBL" id="EJT77292.1"/>
    </source>
</evidence>